<dbReference type="EMBL" id="JAMQOL010000093">
    <property type="protein sequence ID" value="MCM4085063.1"/>
    <property type="molecule type" value="Genomic_DNA"/>
</dbReference>
<reference evidence="1 2" key="1">
    <citation type="submission" date="2022-06" db="EMBL/GenBank/DDBJ databases">
        <title>Actinoplanes abujensis sp. nov., isolated from Nigerian arid soil.</title>
        <authorList>
            <person name="Ding P."/>
        </authorList>
    </citation>
    <scope>NUCLEOTIDE SEQUENCE [LARGE SCALE GENOMIC DNA]</scope>
    <source>
        <strain evidence="2">TRM88002</strain>
    </source>
</reference>
<protein>
    <submittedName>
        <fullName evidence="1">Uncharacterized protein</fullName>
    </submittedName>
</protein>
<name>A0ABT0YG77_9ACTN</name>
<dbReference type="Proteomes" id="UP001523216">
    <property type="component" value="Unassembled WGS sequence"/>
</dbReference>
<accession>A0ABT0YG77</accession>
<organism evidence="1 2">
    <name type="scientific">Paractinoplanes hotanensis</name>
    <dbReference type="NCBI Taxonomy" id="2906497"/>
    <lineage>
        <taxon>Bacteria</taxon>
        <taxon>Bacillati</taxon>
        <taxon>Actinomycetota</taxon>
        <taxon>Actinomycetes</taxon>
        <taxon>Micromonosporales</taxon>
        <taxon>Micromonosporaceae</taxon>
        <taxon>Paractinoplanes</taxon>
    </lineage>
</organism>
<comment type="caution">
    <text evidence="1">The sequence shown here is derived from an EMBL/GenBank/DDBJ whole genome shotgun (WGS) entry which is preliminary data.</text>
</comment>
<keyword evidence="2" id="KW-1185">Reference proteome</keyword>
<sequence length="57" mass="6140">MSQVRGLDAVAGRRTRRGLRIAALDETGQAKQPADRDGDAVRLLMDCDAWSSRAPGT</sequence>
<evidence type="ECO:0000313" key="2">
    <source>
        <dbReference type="Proteomes" id="UP001523216"/>
    </source>
</evidence>
<proteinExistence type="predicted"/>
<gene>
    <name evidence="1" type="ORF">LXN57_46805</name>
</gene>
<evidence type="ECO:0000313" key="1">
    <source>
        <dbReference type="EMBL" id="MCM4085063.1"/>
    </source>
</evidence>